<feature type="signal peptide" evidence="1">
    <location>
        <begin position="1"/>
        <end position="20"/>
    </location>
</feature>
<dbReference type="EMBL" id="JAENGZ010000324">
    <property type="protein sequence ID" value="KAG6962011.1"/>
    <property type="molecule type" value="Genomic_DNA"/>
</dbReference>
<dbReference type="SMART" id="SM01187">
    <property type="entry name" value="Elicitin"/>
    <property type="match status" value="2"/>
</dbReference>
<dbReference type="VEuPathDB" id="FungiDB:PC110_g21559"/>
<dbReference type="Proteomes" id="UP000688947">
    <property type="component" value="Unassembled WGS sequence"/>
</dbReference>
<comment type="caution">
    <text evidence="2">The sequence shown here is derived from an EMBL/GenBank/DDBJ whole genome shotgun (WGS) entry which is preliminary data.</text>
</comment>
<feature type="chain" id="PRO_5035853817" description="Elicitin" evidence="1">
    <location>
        <begin position="21"/>
        <end position="263"/>
    </location>
</feature>
<sequence>MNFTALVAVAVAALIGSTNAAACTAKQQTAAYGTLVSLLSDASFSKCSKDSGYSMITSKTLPKPKQMKAMCASTPCKTMIKKIIALDPPNCKLTVPTSGLKLNVYEMAHDFSSDSDPAAGPFSFCNFLVNHQLPTTSYQPPKMNFAALLAATAALVGSVSATACTSTQQTAAYVALVSILSESSFSTCASDSGYSMLTSTALPTTAQYELMCTSTACQEMIEEIIALSPPDCDLTVPTSGLVINVYEYANGFASTCASLSSSS</sequence>
<accession>A0A8T1UHM8</accession>
<evidence type="ECO:0000313" key="2">
    <source>
        <dbReference type="EMBL" id="KAG6962011.1"/>
    </source>
</evidence>
<proteinExistence type="predicted"/>
<gene>
    <name evidence="2" type="ORF">JG687_00007381</name>
</gene>
<reference evidence="2" key="1">
    <citation type="submission" date="2021-01" db="EMBL/GenBank/DDBJ databases">
        <title>Phytophthora aleatoria, a newly-described species from Pinus radiata is distinct from Phytophthora cactorum isolates based on comparative genomics.</title>
        <authorList>
            <person name="Mcdougal R."/>
            <person name="Panda P."/>
            <person name="Williams N."/>
            <person name="Studholme D.J."/>
        </authorList>
    </citation>
    <scope>NUCLEOTIDE SEQUENCE</scope>
    <source>
        <strain evidence="2">NZFS 3830</strain>
    </source>
</reference>
<evidence type="ECO:0008006" key="4">
    <source>
        <dbReference type="Google" id="ProtNLM"/>
    </source>
</evidence>
<evidence type="ECO:0000313" key="3">
    <source>
        <dbReference type="Proteomes" id="UP000688947"/>
    </source>
</evidence>
<protein>
    <recommendedName>
        <fullName evidence="4">Elicitin</fullName>
    </recommendedName>
</protein>
<dbReference type="AlphaFoldDB" id="A0A8T1UHM8"/>
<name>A0A8T1UHM8_9STRA</name>
<dbReference type="Pfam" id="PF00964">
    <property type="entry name" value="Elicitin"/>
    <property type="match status" value="2"/>
</dbReference>
<dbReference type="OrthoDB" id="118103at2759"/>
<keyword evidence="1" id="KW-0732">Signal</keyword>
<dbReference type="InterPro" id="IPR002200">
    <property type="entry name" value="Elicitin"/>
</dbReference>
<dbReference type="GO" id="GO:0005576">
    <property type="term" value="C:extracellular region"/>
    <property type="evidence" value="ECO:0007669"/>
    <property type="project" value="InterPro"/>
</dbReference>
<evidence type="ECO:0000256" key="1">
    <source>
        <dbReference type="SAM" id="SignalP"/>
    </source>
</evidence>
<dbReference type="VEuPathDB" id="FungiDB:PC110_g21557"/>
<organism evidence="2 3">
    <name type="scientific">Phytophthora cactorum</name>
    <dbReference type="NCBI Taxonomy" id="29920"/>
    <lineage>
        <taxon>Eukaryota</taxon>
        <taxon>Sar</taxon>
        <taxon>Stramenopiles</taxon>
        <taxon>Oomycota</taxon>
        <taxon>Peronosporomycetes</taxon>
        <taxon>Peronosporales</taxon>
        <taxon>Peronosporaceae</taxon>
        <taxon>Phytophthora</taxon>
    </lineage>
</organism>